<gene>
    <name evidence="2" type="ORF">FHK87_21040</name>
</gene>
<keyword evidence="3" id="KW-1185">Reference proteome</keyword>
<protein>
    <submittedName>
        <fullName evidence="2">GNAT family N-acetyltransferase</fullName>
    </submittedName>
</protein>
<dbReference type="GO" id="GO:0016747">
    <property type="term" value="F:acyltransferase activity, transferring groups other than amino-acyl groups"/>
    <property type="evidence" value="ECO:0007669"/>
    <property type="project" value="InterPro"/>
</dbReference>
<proteinExistence type="predicted"/>
<dbReference type="PROSITE" id="PS51186">
    <property type="entry name" value="GNAT"/>
    <property type="match status" value="1"/>
</dbReference>
<reference evidence="2 3" key="1">
    <citation type="submission" date="2019-06" db="EMBL/GenBank/DDBJ databases">
        <authorList>
            <person name="Meng X."/>
        </authorList>
    </citation>
    <scope>NUCLEOTIDE SEQUENCE [LARGE SCALE GENOMIC DNA]</scope>
    <source>
        <strain evidence="2 3">M625</strain>
    </source>
</reference>
<name>A0A504J2S1_9FLAO</name>
<dbReference type="Gene3D" id="3.40.630.30">
    <property type="match status" value="1"/>
</dbReference>
<dbReference type="InterPro" id="IPR016181">
    <property type="entry name" value="Acyl_CoA_acyltransferase"/>
</dbReference>
<dbReference type="AlphaFoldDB" id="A0A504J2S1"/>
<dbReference type="RefSeq" id="WP_140596358.1">
    <property type="nucleotide sequence ID" value="NZ_VFWZ01000008.1"/>
</dbReference>
<dbReference type="Proteomes" id="UP000315540">
    <property type="component" value="Unassembled WGS sequence"/>
</dbReference>
<organism evidence="2 3">
    <name type="scientific">Aquimarina algicola</name>
    <dbReference type="NCBI Taxonomy" id="2589995"/>
    <lineage>
        <taxon>Bacteria</taxon>
        <taxon>Pseudomonadati</taxon>
        <taxon>Bacteroidota</taxon>
        <taxon>Flavobacteriia</taxon>
        <taxon>Flavobacteriales</taxon>
        <taxon>Flavobacteriaceae</taxon>
        <taxon>Aquimarina</taxon>
    </lineage>
</organism>
<dbReference type="SUPFAM" id="SSF55729">
    <property type="entry name" value="Acyl-CoA N-acyltransferases (Nat)"/>
    <property type="match status" value="1"/>
</dbReference>
<dbReference type="Pfam" id="PF00583">
    <property type="entry name" value="Acetyltransf_1"/>
    <property type="match status" value="1"/>
</dbReference>
<dbReference type="InterPro" id="IPR000182">
    <property type="entry name" value="GNAT_dom"/>
</dbReference>
<dbReference type="EMBL" id="VFWZ01000008">
    <property type="protein sequence ID" value="TPN82915.1"/>
    <property type="molecule type" value="Genomic_DNA"/>
</dbReference>
<evidence type="ECO:0000313" key="3">
    <source>
        <dbReference type="Proteomes" id="UP000315540"/>
    </source>
</evidence>
<keyword evidence="2" id="KW-0808">Transferase</keyword>
<accession>A0A504J2S1</accession>
<dbReference type="OrthoDB" id="9800604at2"/>
<feature type="domain" description="N-acetyltransferase" evidence="1">
    <location>
        <begin position="2"/>
        <end position="164"/>
    </location>
</feature>
<evidence type="ECO:0000313" key="2">
    <source>
        <dbReference type="EMBL" id="TPN82915.1"/>
    </source>
</evidence>
<evidence type="ECO:0000259" key="1">
    <source>
        <dbReference type="PROSITE" id="PS51186"/>
    </source>
</evidence>
<sequence>MIEIIPATTYSDFEIIEGLVRQILHKFYDPVIPKEHTKYFIEKYQTAKAIEQQVKNGSNYFLLKYESLNVGYLGLSKEPDFLLLDKLYLLEDYRGKKIGKKAIEFTDSFARKLIILKIKLIVHKENLETIEFYKRMGYRLLNIVPNHFETGQIIENYEMEKILLKK</sequence>
<comment type="caution">
    <text evidence="2">The sequence shown here is derived from an EMBL/GenBank/DDBJ whole genome shotgun (WGS) entry which is preliminary data.</text>
</comment>